<name>A0AAE1W2T8_9LAMI</name>
<reference evidence="1" key="1">
    <citation type="submission" date="2020-06" db="EMBL/GenBank/DDBJ databases">
        <authorList>
            <person name="Li T."/>
            <person name="Hu X."/>
            <person name="Zhang T."/>
            <person name="Song X."/>
            <person name="Zhang H."/>
            <person name="Dai N."/>
            <person name="Sheng W."/>
            <person name="Hou X."/>
            <person name="Wei L."/>
        </authorList>
    </citation>
    <scope>NUCLEOTIDE SEQUENCE</scope>
    <source>
        <strain evidence="1">K16</strain>
        <tissue evidence="1">Leaf</tissue>
    </source>
</reference>
<gene>
    <name evidence="1" type="ORF">Sango_2694900</name>
</gene>
<dbReference type="EMBL" id="JACGWL010000016">
    <property type="protein sequence ID" value="KAK4385709.1"/>
    <property type="molecule type" value="Genomic_DNA"/>
</dbReference>
<dbReference type="PANTHER" id="PTHR11439">
    <property type="entry name" value="GAG-POL-RELATED RETROTRANSPOSON"/>
    <property type="match status" value="1"/>
</dbReference>
<dbReference type="AlphaFoldDB" id="A0AAE1W2T8"/>
<sequence>MFGYYCCCIPTPLLLCLAPIAAAFCFCYCCVLLRYLRAEAEYIAAAATSNQAIWLRRILEDIGEKQEEPTTIYCDNKSAIAITKNSVQHSRTKHIDIKYHSLREATTRGEIELKLGLAKLGCTYILGYAAVPRTSLENTFGLLTIGLSQALGLFLCWTWHHGPFYNARPDYSTWANYRIMGLSTRNNSPQPILRFVHCSDWARLKLPFAFRCRFAAVGKNDGRGPPPLDSPLHCESNETLPTNFHQVSEDIRNFKVFAIVGVAPPFPPSPGARSPSDNHRCAGLTVVNKTTLGHLYRKDALFAIANNIGTPLQIADSTLNQSNLAKALAAERYKLKGKAVAQDVYIVLDKMPEKTEVGECSNAVDHHREECWHPTENENETDRPMTIKENALNTGEKAVELYDNESREYIIGDFEEGKEVDQR</sequence>
<protein>
    <submittedName>
        <fullName evidence="1">Retrovirus-related Pol polyprotein from transposon TNT 1-94</fullName>
    </submittedName>
</protein>
<reference evidence="1" key="2">
    <citation type="journal article" date="2024" name="Plant">
        <title>Genomic evolution and insights into agronomic trait innovations of Sesamum species.</title>
        <authorList>
            <person name="Miao H."/>
            <person name="Wang L."/>
            <person name="Qu L."/>
            <person name="Liu H."/>
            <person name="Sun Y."/>
            <person name="Le M."/>
            <person name="Wang Q."/>
            <person name="Wei S."/>
            <person name="Zheng Y."/>
            <person name="Lin W."/>
            <person name="Duan Y."/>
            <person name="Cao H."/>
            <person name="Xiong S."/>
            <person name="Wang X."/>
            <person name="Wei L."/>
            <person name="Li C."/>
            <person name="Ma Q."/>
            <person name="Ju M."/>
            <person name="Zhao R."/>
            <person name="Li G."/>
            <person name="Mu C."/>
            <person name="Tian Q."/>
            <person name="Mei H."/>
            <person name="Zhang T."/>
            <person name="Gao T."/>
            <person name="Zhang H."/>
        </authorList>
    </citation>
    <scope>NUCLEOTIDE SEQUENCE</scope>
    <source>
        <strain evidence="1">K16</strain>
    </source>
</reference>
<keyword evidence="2" id="KW-1185">Reference proteome</keyword>
<dbReference type="PANTHER" id="PTHR11439:SF502">
    <property type="entry name" value="SECRETED RXLR EFFECTOR PROTEIN 161-LIKE"/>
    <property type="match status" value="1"/>
</dbReference>
<comment type="caution">
    <text evidence="1">The sequence shown here is derived from an EMBL/GenBank/DDBJ whole genome shotgun (WGS) entry which is preliminary data.</text>
</comment>
<dbReference type="Proteomes" id="UP001289374">
    <property type="component" value="Unassembled WGS sequence"/>
</dbReference>
<accession>A0AAE1W2T8</accession>
<evidence type="ECO:0000313" key="1">
    <source>
        <dbReference type="EMBL" id="KAK4385709.1"/>
    </source>
</evidence>
<dbReference type="CDD" id="cd09272">
    <property type="entry name" value="RNase_HI_RT_Ty1"/>
    <property type="match status" value="1"/>
</dbReference>
<evidence type="ECO:0000313" key="2">
    <source>
        <dbReference type="Proteomes" id="UP001289374"/>
    </source>
</evidence>
<proteinExistence type="predicted"/>
<organism evidence="1 2">
    <name type="scientific">Sesamum angolense</name>
    <dbReference type="NCBI Taxonomy" id="2727404"/>
    <lineage>
        <taxon>Eukaryota</taxon>
        <taxon>Viridiplantae</taxon>
        <taxon>Streptophyta</taxon>
        <taxon>Embryophyta</taxon>
        <taxon>Tracheophyta</taxon>
        <taxon>Spermatophyta</taxon>
        <taxon>Magnoliopsida</taxon>
        <taxon>eudicotyledons</taxon>
        <taxon>Gunneridae</taxon>
        <taxon>Pentapetalae</taxon>
        <taxon>asterids</taxon>
        <taxon>lamiids</taxon>
        <taxon>Lamiales</taxon>
        <taxon>Pedaliaceae</taxon>
        <taxon>Sesamum</taxon>
    </lineage>
</organism>